<evidence type="ECO:0000256" key="2">
    <source>
        <dbReference type="PROSITE-ProRule" id="PRU00335"/>
    </source>
</evidence>
<organism evidence="5 6">
    <name type="scientific">Streptomyces koyangensis</name>
    <dbReference type="NCBI Taxonomy" id="188770"/>
    <lineage>
        <taxon>Bacteria</taxon>
        <taxon>Bacillati</taxon>
        <taxon>Actinomycetota</taxon>
        <taxon>Actinomycetes</taxon>
        <taxon>Kitasatosporales</taxon>
        <taxon>Streptomycetaceae</taxon>
        <taxon>Streptomyces</taxon>
        <taxon>Streptomyces aurantiacus group</taxon>
    </lineage>
</organism>
<evidence type="ECO:0000256" key="3">
    <source>
        <dbReference type="SAM" id="MobiDB-lite"/>
    </source>
</evidence>
<dbReference type="RefSeq" id="WP_117349143.1">
    <property type="nucleotide sequence ID" value="NZ_CP031742.1"/>
</dbReference>
<dbReference type="PANTHER" id="PTHR30055">
    <property type="entry name" value="HTH-TYPE TRANSCRIPTIONAL REGULATOR RUTR"/>
    <property type="match status" value="1"/>
</dbReference>
<protein>
    <submittedName>
        <fullName evidence="5">TetR/AcrR family transcriptional regulator</fullName>
    </submittedName>
</protein>
<feature type="domain" description="HTH tetR-type" evidence="4">
    <location>
        <begin position="2"/>
        <end position="62"/>
    </location>
</feature>
<dbReference type="Pfam" id="PF00440">
    <property type="entry name" value="TetR_N"/>
    <property type="match status" value="1"/>
</dbReference>
<feature type="DNA-binding region" description="H-T-H motif" evidence="2">
    <location>
        <begin position="25"/>
        <end position="44"/>
    </location>
</feature>
<feature type="region of interest" description="Disordered" evidence="3">
    <location>
        <begin position="111"/>
        <end position="138"/>
    </location>
</feature>
<evidence type="ECO:0000313" key="6">
    <source>
        <dbReference type="Proteomes" id="UP000259636"/>
    </source>
</evidence>
<dbReference type="PANTHER" id="PTHR30055:SF146">
    <property type="entry name" value="HTH-TYPE TRANSCRIPTIONAL DUAL REGULATOR CECR"/>
    <property type="match status" value="1"/>
</dbReference>
<dbReference type="InterPro" id="IPR009057">
    <property type="entry name" value="Homeodomain-like_sf"/>
</dbReference>
<dbReference type="GeneID" id="300114466"/>
<dbReference type="Proteomes" id="UP000259636">
    <property type="component" value="Chromosome"/>
</dbReference>
<dbReference type="KEGG" id="sky:D0C37_09690"/>
<dbReference type="AlphaFoldDB" id="A0A385DA72"/>
<feature type="compositionally biased region" description="Low complexity" evidence="3">
    <location>
        <begin position="115"/>
        <end position="125"/>
    </location>
</feature>
<gene>
    <name evidence="5" type="ORF">D0C37_09690</name>
</gene>
<reference evidence="5 6" key="1">
    <citation type="submission" date="2018-08" db="EMBL/GenBank/DDBJ databases">
        <authorList>
            <person name="Ferrada E.E."/>
            <person name="Latorre B.A."/>
        </authorList>
    </citation>
    <scope>NUCLEOTIDE SEQUENCE [LARGE SCALE GENOMIC DNA]</scope>
    <source>
        <strain evidence="5 6">VK-A60T</strain>
    </source>
</reference>
<name>A0A385DA72_9ACTN</name>
<dbReference type="PROSITE" id="PS50977">
    <property type="entry name" value="HTH_TETR_2"/>
    <property type="match status" value="1"/>
</dbReference>
<dbReference type="Gene3D" id="1.10.357.10">
    <property type="entry name" value="Tetracycline Repressor, domain 2"/>
    <property type="match status" value="1"/>
</dbReference>
<evidence type="ECO:0000259" key="4">
    <source>
        <dbReference type="PROSITE" id="PS50977"/>
    </source>
</evidence>
<dbReference type="InterPro" id="IPR050109">
    <property type="entry name" value="HTH-type_TetR-like_transc_reg"/>
</dbReference>
<dbReference type="SUPFAM" id="SSF46689">
    <property type="entry name" value="Homeodomain-like"/>
    <property type="match status" value="1"/>
</dbReference>
<dbReference type="GO" id="GO:0003700">
    <property type="term" value="F:DNA-binding transcription factor activity"/>
    <property type="evidence" value="ECO:0007669"/>
    <property type="project" value="TreeGrafter"/>
</dbReference>
<sequence>MPEVRAALLIAAEAHLARRPWSAVRMGEVAASAGVSRQTLYNEFGSKEGLVRALARQAADGYLAGIERALARPATDPRELLRAAADWTVAAARPGTLLRSLLTGCCGDPLPAPRPARTTATAPAQRRAELPLPGPGELLAAPRDRAVATLAESTPPRPDPRELARECECALRLALSRIVAPPVVGGAGAGRRRGRVTGSSPRAGGR</sequence>
<evidence type="ECO:0000313" key="5">
    <source>
        <dbReference type="EMBL" id="AXQ54850.1"/>
    </source>
</evidence>
<keyword evidence="1 2" id="KW-0238">DNA-binding</keyword>
<evidence type="ECO:0000256" key="1">
    <source>
        <dbReference type="ARBA" id="ARBA00023125"/>
    </source>
</evidence>
<dbReference type="GO" id="GO:0000976">
    <property type="term" value="F:transcription cis-regulatory region binding"/>
    <property type="evidence" value="ECO:0007669"/>
    <property type="project" value="TreeGrafter"/>
</dbReference>
<proteinExistence type="predicted"/>
<dbReference type="EMBL" id="CP031742">
    <property type="protein sequence ID" value="AXQ54850.1"/>
    <property type="molecule type" value="Genomic_DNA"/>
</dbReference>
<dbReference type="InterPro" id="IPR001647">
    <property type="entry name" value="HTH_TetR"/>
</dbReference>
<feature type="region of interest" description="Disordered" evidence="3">
    <location>
        <begin position="183"/>
        <end position="206"/>
    </location>
</feature>
<accession>A0A385DA72</accession>